<keyword evidence="3" id="KW-1185">Reference proteome</keyword>
<evidence type="ECO:0000256" key="1">
    <source>
        <dbReference type="SAM" id="MobiDB-lite"/>
    </source>
</evidence>
<gene>
    <name evidence="2" type="ORF">GCM10010201_28180</name>
</gene>
<proteinExistence type="predicted"/>
<organism evidence="2 3">
    <name type="scientific">Pilimelia columellifera subsp. columellifera</name>
    <dbReference type="NCBI Taxonomy" id="706583"/>
    <lineage>
        <taxon>Bacteria</taxon>
        <taxon>Bacillati</taxon>
        <taxon>Actinomycetota</taxon>
        <taxon>Actinomycetes</taxon>
        <taxon>Micromonosporales</taxon>
        <taxon>Micromonosporaceae</taxon>
        <taxon>Pilimelia</taxon>
    </lineage>
</organism>
<evidence type="ECO:0000313" key="2">
    <source>
        <dbReference type="EMBL" id="GAA2527719.1"/>
    </source>
</evidence>
<sequence>MIDNGGFSNGGYISSPGGQASDEIPAMLSSCYEPGTATDENRELILDRLRAEYLRAGNRLSDYVKYLCPGPHKPTQHRDARPPWCKACGRTATGGLVPSRHQARYS</sequence>
<accession>A0ABP6AY06</accession>
<name>A0ABP6AY06_9ACTN</name>
<protein>
    <submittedName>
        <fullName evidence="2">Uncharacterized protein</fullName>
    </submittedName>
</protein>
<feature type="region of interest" description="Disordered" evidence="1">
    <location>
        <begin position="1"/>
        <end position="21"/>
    </location>
</feature>
<dbReference type="Proteomes" id="UP001499978">
    <property type="component" value="Unassembled WGS sequence"/>
</dbReference>
<reference evidence="3" key="1">
    <citation type="journal article" date="2019" name="Int. J. Syst. Evol. Microbiol.">
        <title>The Global Catalogue of Microorganisms (GCM) 10K type strain sequencing project: providing services to taxonomists for standard genome sequencing and annotation.</title>
        <authorList>
            <consortium name="The Broad Institute Genomics Platform"/>
            <consortium name="The Broad Institute Genome Sequencing Center for Infectious Disease"/>
            <person name="Wu L."/>
            <person name="Ma J."/>
        </authorList>
    </citation>
    <scope>NUCLEOTIDE SEQUENCE [LARGE SCALE GENOMIC DNA]</scope>
    <source>
        <strain evidence="3">JCM 3367</strain>
    </source>
</reference>
<evidence type="ECO:0000313" key="3">
    <source>
        <dbReference type="Proteomes" id="UP001499978"/>
    </source>
</evidence>
<comment type="caution">
    <text evidence="2">The sequence shown here is derived from an EMBL/GenBank/DDBJ whole genome shotgun (WGS) entry which is preliminary data.</text>
</comment>
<dbReference type="EMBL" id="BAAARY010000014">
    <property type="protein sequence ID" value="GAA2527719.1"/>
    <property type="molecule type" value="Genomic_DNA"/>
</dbReference>